<comment type="pathway">
    <text evidence="9">Protein modification; lipoprotein biosynthesis (N-acyl transfer).</text>
</comment>
<evidence type="ECO:0000259" key="10">
    <source>
        <dbReference type="PROSITE" id="PS50263"/>
    </source>
</evidence>
<proteinExistence type="inferred from homology"/>
<feature type="transmembrane region" description="Helical" evidence="9">
    <location>
        <begin position="172"/>
        <end position="195"/>
    </location>
</feature>
<feature type="domain" description="CN hydrolase" evidence="10">
    <location>
        <begin position="241"/>
        <end position="479"/>
    </location>
</feature>
<dbReference type="Pfam" id="PF20154">
    <property type="entry name" value="LNT_N"/>
    <property type="match status" value="1"/>
</dbReference>
<dbReference type="PANTHER" id="PTHR38686">
    <property type="entry name" value="APOLIPOPROTEIN N-ACYLTRANSFERASE"/>
    <property type="match status" value="1"/>
</dbReference>
<comment type="similarity">
    <text evidence="2 9">Belongs to the CN hydrolase family. Apolipoprotein N-acyltransferase subfamily.</text>
</comment>
<keyword evidence="7 9" id="KW-0472">Membrane</keyword>
<dbReference type="Gene3D" id="3.60.110.10">
    <property type="entry name" value="Carbon-nitrogen hydrolase"/>
    <property type="match status" value="1"/>
</dbReference>
<feature type="transmembrane region" description="Helical" evidence="9">
    <location>
        <begin position="202"/>
        <end position="222"/>
    </location>
</feature>
<evidence type="ECO:0000313" key="11">
    <source>
        <dbReference type="EMBL" id="GHD24996.1"/>
    </source>
</evidence>
<evidence type="ECO:0000256" key="4">
    <source>
        <dbReference type="ARBA" id="ARBA00022679"/>
    </source>
</evidence>
<feature type="transmembrane region" description="Helical" evidence="9">
    <location>
        <begin position="45"/>
        <end position="64"/>
    </location>
</feature>
<dbReference type="EMBL" id="BMYM01000001">
    <property type="protein sequence ID" value="GHD24996.1"/>
    <property type="molecule type" value="Genomic_DNA"/>
</dbReference>
<keyword evidence="4 9" id="KW-0808">Transferase</keyword>
<dbReference type="SUPFAM" id="SSF56317">
    <property type="entry name" value="Carbon-nitrogen hydrolase"/>
    <property type="match status" value="1"/>
</dbReference>
<evidence type="ECO:0000256" key="6">
    <source>
        <dbReference type="ARBA" id="ARBA00022989"/>
    </source>
</evidence>
<reference evidence="11" key="2">
    <citation type="submission" date="2020-09" db="EMBL/GenBank/DDBJ databases">
        <authorList>
            <person name="Sun Q."/>
            <person name="Kim S."/>
        </authorList>
    </citation>
    <scope>NUCLEOTIDE SEQUENCE</scope>
    <source>
        <strain evidence="11">KCTC 23430</strain>
    </source>
</reference>
<sequence length="519" mass="57055">MSAPAPDATQQQRLNPQRLHPLLVAVLAPLAGALVTLSLAPFTLWPAGIASLVLLSYLLCACTPGDALWRGWLYGLGFFGSGASWVWVSIHDYGFASVPLATLLTALFCAGLALFHSLFGWVYVRWVRPLPGGMLLGFALLWVLFEWLRSWLLTGFPWLYLGYAHLDTWIAGWAPVFGVFGLSLMTALSATCLFLSWRSRQCVAITTYAGLLLLMWLGGAVLKPIEWVAPATEEPLSVAMYQPNIPQAQKWDRAYFDDIVAQYQSVVPSLYGYDIILWPEAAIPTLFQNARGILDPIASRARQVDSTLITGIPMRPTPETIYNSIIALGQGEGVYHKQRLVPFGEYVPLESVLRGLIDFFDLPMSSFSAGSATQPPLRAGSFRIAPYICYEIVYPGLVAAHAREADLLVTISNDSWFGASIGPLQHLQMARMRALENGRYLIRGTNNGVSAIIDHRGQVLTSSEQFVETTLTGEAEVMLGRTPVGSFGTLPIVFASAIALVLMFIMQATFWRPRDPHAD</sequence>
<dbReference type="GO" id="GO:0042158">
    <property type="term" value="P:lipoprotein biosynthetic process"/>
    <property type="evidence" value="ECO:0007669"/>
    <property type="project" value="UniProtKB-UniRule"/>
</dbReference>
<dbReference type="PROSITE" id="PS50263">
    <property type="entry name" value="CN_HYDROLASE"/>
    <property type="match status" value="1"/>
</dbReference>
<dbReference type="InterPro" id="IPR045378">
    <property type="entry name" value="LNT_N"/>
</dbReference>
<evidence type="ECO:0000256" key="7">
    <source>
        <dbReference type="ARBA" id="ARBA00023136"/>
    </source>
</evidence>
<keyword evidence="8 9" id="KW-0012">Acyltransferase</keyword>
<dbReference type="HAMAP" id="MF_01148">
    <property type="entry name" value="Lnt"/>
    <property type="match status" value="1"/>
</dbReference>
<dbReference type="InterPro" id="IPR004563">
    <property type="entry name" value="Apolipo_AcylTrfase"/>
</dbReference>
<feature type="transmembrane region" description="Helical" evidence="9">
    <location>
        <begin position="100"/>
        <end position="123"/>
    </location>
</feature>
<evidence type="ECO:0000256" key="1">
    <source>
        <dbReference type="ARBA" id="ARBA00004651"/>
    </source>
</evidence>
<protein>
    <recommendedName>
        <fullName evidence="9">Apolipoprotein N-acyltransferase</fullName>
        <shortName evidence="9">ALP N-acyltransferase</shortName>
        <ecNumber evidence="9">2.3.1.269</ecNumber>
    </recommendedName>
</protein>
<accession>A0A919CHA4</accession>
<dbReference type="Pfam" id="PF00795">
    <property type="entry name" value="CN_hydrolase"/>
    <property type="match status" value="1"/>
</dbReference>
<name>A0A919CHA4_9GAMM</name>
<dbReference type="InterPro" id="IPR003010">
    <property type="entry name" value="C-N_Hydrolase"/>
</dbReference>
<comment type="subcellular location">
    <subcellularLocation>
        <location evidence="1 9">Cell membrane</location>
        <topology evidence="1 9">Multi-pass membrane protein</topology>
    </subcellularLocation>
</comment>
<dbReference type="GO" id="GO:0005886">
    <property type="term" value="C:plasma membrane"/>
    <property type="evidence" value="ECO:0007669"/>
    <property type="project" value="UniProtKB-SubCell"/>
</dbReference>
<feature type="transmembrane region" description="Helical" evidence="9">
    <location>
        <begin position="71"/>
        <end position="88"/>
    </location>
</feature>
<feature type="transmembrane region" description="Helical" evidence="9">
    <location>
        <begin position="135"/>
        <end position="160"/>
    </location>
</feature>
<evidence type="ECO:0000256" key="5">
    <source>
        <dbReference type="ARBA" id="ARBA00022692"/>
    </source>
</evidence>
<organism evidence="11 12">
    <name type="scientific">Parahalioglobus pacificus</name>
    <dbReference type="NCBI Taxonomy" id="930806"/>
    <lineage>
        <taxon>Bacteria</taxon>
        <taxon>Pseudomonadati</taxon>
        <taxon>Pseudomonadota</taxon>
        <taxon>Gammaproteobacteria</taxon>
        <taxon>Cellvibrionales</taxon>
        <taxon>Halieaceae</taxon>
        <taxon>Parahalioglobus</taxon>
    </lineage>
</organism>
<keyword evidence="3 9" id="KW-1003">Cell membrane</keyword>
<evidence type="ECO:0000256" key="9">
    <source>
        <dbReference type="HAMAP-Rule" id="MF_01148"/>
    </source>
</evidence>
<keyword evidence="5 9" id="KW-0812">Transmembrane</keyword>
<evidence type="ECO:0000256" key="8">
    <source>
        <dbReference type="ARBA" id="ARBA00023315"/>
    </source>
</evidence>
<comment type="function">
    <text evidence="9">Catalyzes the phospholipid dependent N-acylation of the N-terminal cysteine of apolipoprotein, the last step in lipoprotein maturation.</text>
</comment>
<dbReference type="AlphaFoldDB" id="A0A919CHA4"/>
<evidence type="ECO:0000256" key="3">
    <source>
        <dbReference type="ARBA" id="ARBA00022475"/>
    </source>
</evidence>
<dbReference type="PANTHER" id="PTHR38686:SF1">
    <property type="entry name" value="APOLIPOPROTEIN N-ACYLTRANSFERASE"/>
    <property type="match status" value="1"/>
</dbReference>
<feature type="transmembrane region" description="Helical" evidence="9">
    <location>
        <begin position="21"/>
        <end position="39"/>
    </location>
</feature>
<dbReference type="InterPro" id="IPR036526">
    <property type="entry name" value="C-N_Hydrolase_sf"/>
</dbReference>
<dbReference type="CDD" id="cd07571">
    <property type="entry name" value="ALP_N-acyl_transferase"/>
    <property type="match status" value="1"/>
</dbReference>
<feature type="transmembrane region" description="Helical" evidence="9">
    <location>
        <begin position="484"/>
        <end position="505"/>
    </location>
</feature>
<dbReference type="RefSeq" id="WP_189474046.1">
    <property type="nucleotide sequence ID" value="NZ_BMYM01000001.1"/>
</dbReference>
<evidence type="ECO:0000313" key="12">
    <source>
        <dbReference type="Proteomes" id="UP000644693"/>
    </source>
</evidence>
<keyword evidence="12" id="KW-1185">Reference proteome</keyword>
<keyword evidence="6 9" id="KW-1133">Transmembrane helix</keyword>
<comment type="caution">
    <text evidence="11">The sequence shown here is derived from an EMBL/GenBank/DDBJ whole genome shotgun (WGS) entry which is preliminary data.</text>
</comment>
<gene>
    <name evidence="9 11" type="primary">lnt</name>
    <name evidence="11" type="ORF">GCM10007053_00250</name>
</gene>
<dbReference type="EC" id="2.3.1.269" evidence="9"/>
<dbReference type="GO" id="GO:0016410">
    <property type="term" value="F:N-acyltransferase activity"/>
    <property type="evidence" value="ECO:0007669"/>
    <property type="project" value="UniProtKB-UniRule"/>
</dbReference>
<dbReference type="Proteomes" id="UP000644693">
    <property type="component" value="Unassembled WGS sequence"/>
</dbReference>
<comment type="catalytic activity">
    <reaction evidence="9">
        <text>N-terminal S-1,2-diacyl-sn-glyceryl-L-cysteinyl-[lipoprotein] + a glycerophospholipid = N-acyl-S-1,2-diacyl-sn-glyceryl-L-cysteinyl-[lipoprotein] + a 2-acyl-sn-glycero-3-phospholipid + H(+)</text>
        <dbReference type="Rhea" id="RHEA:48228"/>
        <dbReference type="Rhea" id="RHEA-COMP:14681"/>
        <dbReference type="Rhea" id="RHEA-COMP:14684"/>
        <dbReference type="ChEBI" id="CHEBI:15378"/>
        <dbReference type="ChEBI" id="CHEBI:136912"/>
        <dbReference type="ChEBI" id="CHEBI:140656"/>
        <dbReference type="ChEBI" id="CHEBI:140657"/>
        <dbReference type="ChEBI" id="CHEBI:140660"/>
        <dbReference type="EC" id="2.3.1.269"/>
    </reaction>
</comment>
<evidence type="ECO:0000256" key="2">
    <source>
        <dbReference type="ARBA" id="ARBA00010065"/>
    </source>
</evidence>
<reference evidence="11" key="1">
    <citation type="journal article" date="2014" name="Int. J. Syst. Evol. Microbiol.">
        <title>Complete genome sequence of Corynebacterium casei LMG S-19264T (=DSM 44701T), isolated from a smear-ripened cheese.</title>
        <authorList>
            <consortium name="US DOE Joint Genome Institute (JGI-PGF)"/>
            <person name="Walter F."/>
            <person name="Albersmeier A."/>
            <person name="Kalinowski J."/>
            <person name="Ruckert C."/>
        </authorList>
    </citation>
    <scope>NUCLEOTIDE SEQUENCE</scope>
    <source>
        <strain evidence="11">KCTC 23430</strain>
    </source>
</reference>
<dbReference type="NCBIfam" id="TIGR00546">
    <property type="entry name" value="lnt"/>
    <property type="match status" value="1"/>
</dbReference>